<keyword evidence="2" id="KW-1003">Cell membrane</keyword>
<dbReference type="SUPFAM" id="SSF52540">
    <property type="entry name" value="P-loop containing nucleoside triphosphate hydrolases"/>
    <property type="match status" value="1"/>
</dbReference>
<dbReference type="CDD" id="cd03259">
    <property type="entry name" value="ABC_Carb_Solutes_like"/>
    <property type="match status" value="1"/>
</dbReference>
<dbReference type="EMBL" id="EU016625">
    <property type="protein sequence ID" value="ABZ08248.1"/>
    <property type="molecule type" value="Genomic_DNA"/>
</dbReference>
<dbReference type="GO" id="GO:1902495">
    <property type="term" value="C:transmembrane transporter complex"/>
    <property type="evidence" value="ECO:0007669"/>
    <property type="project" value="UniProtKB-ARBA"/>
</dbReference>
<dbReference type="Pfam" id="PF00005">
    <property type="entry name" value="ABC_tran"/>
    <property type="match status" value="1"/>
</dbReference>
<dbReference type="Pfam" id="PF08402">
    <property type="entry name" value="TOBE_2"/>
    <property type="match status" value="1"/>
</dbReference>
<dbReference type="InterPro" id="IPR027417">
    <property type="entry name" value="P-loop_NTPase"/>
</dbReference>
<keyword evidence="3" id="KW-0547">Nucleotide-binding</keyword>
<dbReference type="SMART" id="SM00382">
    <property type="entry name" value="AAA"/>
    <property type="match status" value="1"/>
</dbReference>
<gene>
    <name evidence="7" type="ORF">ALOHA_HF4000APKG2K17ctg1g1</name>
</gene>
<evidence type="ECO:0000256" key="4">
    <source>
        <dbReference type="ARBA" id="ARBA00022840"/>
    </source>
</evidence>
<reference evidence="7" key="1">
    <citation type="journal article" date="2008" name="ISME J.">
        <title>Genomic patterns of recombination, clonal divergence and environment in marine microbial populations.</title>
        <authorList>
            <person name="Konstantinidis K.T."/>
            <person name="Delong E.F."/>
        </authorList>
    </citation>
    <scope>NUCLEOTIDE SEQUENCE</scope>
</reference>
<dbReference type="AlphaFoldDB" id="B3T6N9"/>
<dbReference type="PANTHER" id="PTHR43875:SF1">
    <property type="entry name" value="OSMOPROTECTIVE COMPOUNDS UPTAKE ATP-BINDING PROTEIN GGTA"/>
    <property type="match status" value="1"/>
</dbReference>
<evidence type="ECO:0000256" key="3">
    <source>
        <dbReference type="ARBA" id="ARBA00022741"/>
    </source>
</evidence>
<dbReference type="InterPro" id="IPR003593">
    <property type="entry name" value="AAA+_ATPase"/>
</dbReference>
<dbReference type="GO" id="GO:0005524">
    <property type="term" value="F:ATP binding"/>
    <property type="evidence" value="ECO:0007669"/>
    <property type="project" value="UniProtKB-KW"/>
</dbReference>
<dbReference type="InterPro" id="IPR015853">
    <property type="entry name" value="ABC_transpr_FbpC"/>
</dbReference>
<dbReference type="Gene3D" id="2.40.50.100">
    <property type="match status" value="1"/>
</dbReference>
<dbReference type="InterPro" id="IPR013611">
    <property type="entry name" value="Transp-assoc_OB_typ2"/>
</dbReference>
<evidence type="ECO:0000313" key="7">
    <source>
        <dbReference type="EMBL" id="ABZ08248.1"/>
    </source>
</evidence>
<dbReference type="PROSITE" id="PS50893">
    <property type="entry name" value="ABC_TRANSPORTER_2"/>
    <property type="match status" value="1"/>
</dbReference>
<name>B3T6N9_9ZZZZ</name>
<feature type="domain" description="ABC transporter" evidence="6">
    <location>
        <begin position="3"/>
        <end position="233"/>
    </location>
</feature>
<dbReference type="InterPro" id="IPR008995">
    <property type="entry name" value="Mo/tungstate-bd_C_term_dom"/>
</dbReference>
<keyword evidence="5" id="KW-0472">Membrane</keyword>
<dbReference type="FunFam" id="3.40.50.300:FF:000042">
    <property type="entry name" value="Maltose/maltodextrin ABC transporter, ATP-binding protein"/>
    <property type="match status" value="1"/>
</dbReference>
<dbReference type="InterPro" id="IPR003439">
    <property type="entry name" value="ABC_transporter-like_ATP-bd"/>
</dbReference>
<accession>B3T6N9</accession>
<dbReference type="GO" id="GO:0005886">
    <property type="term" value="C:plasma membrane"/>
    <property type="evidence" value="ECO:0007669"/>
    <property type="project" value="UniProtKB-ARBA"/>
</dbReference>
<evidence type="ECO:0000256" key="2">
    <source>
        <dbReference type="ARBA" id="ARBA00022475"/>
    </source>
</evidence>
<dbReference type="InterPro" id="IPR012340">
    <property type="entry name" value="NA-bd_OB-fold"/>
</dbReference>
<protein>
    <submittedName>
        <fullName evidence="7">Putative ABC transporter</fullName>
    </submittedName>
</protein>
<evidence type="ECO:0000259" key="6">
    <source>
        <dbReference type="PROSITE" id="PS50893"/>
    </source>
</evidence>
<sequence length="353" mass="39134">MEIVLENFTKRFGDLTVIENMNLKIKEGEMLALLGPSGCGKSTTLFAICGIHRVDEGRVLFGGQDVTRVPTQQRNIGVVFQSYALYPHMTVAQNIAFPLTVRHEDKQTIKKKVGEMAELVHIEELLGRHPEQLSGGQQQRVALARALIRKPGALLLDEPLANLDAKLRLEMRSEIRRVQLETGISAVLVTHDQVEAMSMSDRIAIMKDGKILQVASPNEMYQRPENDFIAGFLGNPPIAFLDGIISAGNVKISSGNIEFPCPENIEKHPDGTHISVGIRPEFYQPGNPYKIPGTVSFVEIQGRENLYDIKLKDGNLLRSIQSANVSPLSPGTKVDWGVNPEQLFFFDNSGKRL</sequence>
<dbReference type="InterPro" id="IPR017871">
    <property type="entry name" value="ABC_transporter-like_CS"/>
</dbReference>
<proteinExistence type="predicted"/>
<dbReference type="Gene3D" id="2.40.50.140">
    <property type="entry name" value="Nucleic acid-binding proteins"/>
    <property type="match status" value="1"/>
</dbReference>
<dbReference type="PROSITE" id="PS00211">
    <property type="entry name" value="ABC_TRANSPORTER_1"/>
    <property type="match status" value="1"/>
</dbReference>
<keyword evidence="1" id="KW-0813">Transport</keyword>
<dbReference type="GO" id="GO:0016887">
    <property type="term" value="F:ATP hydrolysis activity"/>
    <property type="evidence" value="ECO:0007669"/>
    <property type="project" value="InterPro"/>
</dbReference>
<dbReference type="PANTHER" id="PTHR43875">
    <property type="entry name" value="MALTODEXTRIN IMPORT ATP-BINDING PROTEIN MSMX"/>
    <property type="match status" value="1"/>
</dbReference>
<dbReference type="InterPro" id="IPR047641">
    <property type="entry name" value="ABC_transpr_MalK/UgpC-like"/>
</dbReference>
<evidence type="ECO:0000256" key="5">
    <source>
        <dbReference type="ARBA" id="ARBA00023136"/>
    </source>
</evidence>
<organism evidence="7">
    <name type="scientific">uncultured marine microorganism HF4000_APKG2K17</name>
    <dbReference type="NCBI Taxonomy" id="455547"/>
    <lineage>
        <taxon>unclassified sequences</taxon>
        <taxon>environmental samples</taxon>
    </lineage>
</organism>
<dbReference type="SUPFAM" id="SSF50331">
    <property type="entry name" value="MOP-like"/>
    <property type="match status" value="1"/>
</dbReference>
<evidence type="ECO:0000256" key="1">
    <source>
        <dbReference type="ARBA" id="ARBA00022448"/>
    </source>
</evidence>
<keyword evidence="4" id="KW-0067">ATP-binding</keyword>
<dbReference type="GO" id="GO:0015408">
    <property type="term" value="F:ABC-type ferric iron transporter activity"/>
    <property type="evidence" value="ECO:0007669"/>
    <property type="project" value="InterPro"/>
</dbReference>
<dbReference type="Gene3D" id="3.40.50.300">
    <property type="entry name" value="P-loop containing nucleotide triphosphate hydrolases"/>
    <property type="match status" value="1"/>
</dbReference>